<feature type="transmembrane region" description="Helical" evidence="2">
    <location>
        <begin position="12"/>
        <end position="29"/>
    </location>
</feature>
<keyword evidence="2" id="KW-0812">Transmembrane</keyword>
<evidence type="ECO:0000256" key="1">
    <source>
        <dbReference type="SAM" id="MobiDB-lite"/>
    </source>
</evidence>
<reference evidence="3 4" key="1">
    <citation type="submission" date="2019-11" db="EMBL/GenBank/DDBJ databases">
        <title>Venatorbacter sp. nov. a predator of Campylobacter and other Gram-negative bacteria.</title>
        <authorList>
            <person name="Saeedi A."/>
            <person name="Cummings N.J."/>
            <person name="Connerton I.F."/>
            <person name="Connerton P.L."/>
        </authorList>
    </citation>
    <scope>NUCLEOTIDE SEQUENCE [LARGE SCALE GENOMIC DNA]</scope>
    <source>
        <strain evidence="3">XL5</strain>
    </source>
</reference>
<dbReference type="AlphaFoldDB" id="A0A9X7V3G9"/>
<protein>
    <submittedName>
        <fullName evidence="3">Uncharacterized protein</fullName>
    </submittedName>
</protein>
<evidence type="ECO:0000313" key="3">
    <source>
        <dbReference type="EMBL" id="QQD24949.1"/>
    </source>
</evidence>
<dbReference type="EMBL" id="CP046056">
    <property type="protein sequence ID" value="QQD24949.1"/>
    <property type="molecule type" value="Genomic_DNA"/>
</dbReference>
<feature type="transmembrane region" description="Helical" evidence="2">
    <location>
        <begin position="286"/>
        <end position="306"/>
    </location>
</feature>
<organism evidence="3 4">
    <name type="scientific">Venatoribacter cucullus</name>
    <dbReference type="NCBI Taxonomy" id="2661630"/>
    <lineage>
        <taxon>Bacteria</taxon>
        <taxon>Pseudomonadati</taxon>
        <taxon>Pseudomonadota</taxon>
        <taxon>Gammaproteobacteria</taxon>
        <taxon>Oceanospirillales</taxon>
        <taxon>Oceanospirillaceae</taxon>
        <taxon>Venatoribacter</taxon>
    </lineage>
</organism>
<dbReference type="Proteomes" id="UP000596074">
    <property type="component" value="Chromosome"/>
</dbReference>
<evidence type="ECO:0000313" key="4">
    <source>
        <dbReference type="Proteomes" id="UP000596074"/>
    </source>
</evidence>
<dbReference type="RefSeq" id="WP_228345012.1">
    <property type="nucleotide sequence ID" value="NZ_CP046056.1"/>
</dbReference>
<feature type="region of interest" description="Disordered" evidence="1">
    <location>
        <begin position="472"/>
        <end position="512"/>
    </location>
</feature>
<gene>
    <name evidence="3" type="ORF">GJQ55_10915</name>
</gene>
<keyword evidence="2" id="KW-1133">Transmembrane helix</keyword>
<evidence type="ECO:0000256" key="2">
    <source>
        <dbReference type="SAM" id="Phobius"/>
    </source>
</evidence>
<accession>A0A9X7V3G9</accession>
<dbReference type="KEGG" id="vcw:GJQ55_10915"/>
<feature type="transmembrane region" description="Helical" evidence="2">
    <location>
        <begin position="414"/>
        <end position="433"/>
    </location>
</feature>
<feature type="transmembrane region" description="Helical" evidence="2">
    <location>
        <begin position="243"/>
        <end position="266"/>
    </location>
</feature>
<sequence length="512" mass="56193">MSDLLHLWSDKAAVSVAVWMLLSITLLYFGRTPAHHLLLALGHGLRQGLRLTSRALGQLEQRLTQRNRDVLLAAARNDSERRIEREFARIQTLVSRELAGYPGLQRQISSAIDNVETRCRDAAEEAPLPPAWSDVVQMIAALPSHGDPAVAKILTTIKEAVEETHRETLKAWQHSSASRHKLLAGMQPQWRTLQNRVDDVGATVDALDKRSHQLDQQLQQFEAIRRGEDAAVRSLTSSSLTQFFISGIVLVIALLGGLINFQLIALPMSEMVGGTSYIGALKTSDIAALVIILIEVAMGLFLLESLRITRLFPMISSMDDKMRRRMVVISLTILTVLAGIEASLAYMRDLLALDKEALQQSLAMTSAAAGVAASHAEFRWIPSIGQMVMGFILPFALAFIAIPLESFIQSLRTVLGLLLVAVIRVLAIGSRLLGQVSLHSATLLTHAYDLLIMLPLSVERLLQRRRNAAPATAEAVATDADEQSKDQHSSVSERPSRRSRRTSTDDALVASA</sequence>
<name>A0A9X7V3G9_9GAMM</name>
<feature type="transmembrane region" description="Helical" evidence="2">
    <location>
        <begin position="384"/>
        <end position="402"/>
    </location>
</feature>
<feature type="transmembrane region" description="Helical" evidence="2">
    <location>
        <begin position="327"/>
        <end position="347"/>
    </location>
</feature>
<keyword evidence="2" id="KW-0472">Membrane</keyword>
<keyword evidence="4" id="KW-1185">Reference proteome</keyword>
<proteinExistence type="predicted"/>